<evidence type="ECO:0000313" key="4">
    <source>
        <dbReference type="Proteomes" id="UP000440578"/>
    </source>
</evidence>
<dbReference type="EMBL" id="VIIS01001844">
    <property type="protein sequence ID" value="KAF0292022.1"/>
    <property type="molecule type" value="Genomic_DNA"/>
</dbReference>
<feature type="region of interest" description="Disordered" evidence="1">
    <location>
        <begin position="55"/>
        <end position="80"/>
    </location>
</feature>
<dbReference type="InterPro" id="IPR029526">
    <property type="entry name" value="PGBD"/>
</dbReference>
<evidence type="ECO:0000313" key="3">
    <source>
        <dbReference type="EMBL" id="KAF0292022.1"/>
    </source>
</evidence>
<reference evidence="3 4" key="1">
    <citation type="submission" date="2019-07" db="EMBL/GenBank/DDBJ databases">
        <title>Draft genome assembly of a fouling barnacle, Amphibalanus amphitrite (Darwin, 1854): The first reference genome for Thecostraca.</title>
        <authorList>
            <person name="Kim W."/>
        </authorList>
    </citation>
    <scope>NUCLEOTIDE SEQUENCE [LARGE SCALE GENOMIC DNA]</scope>
    <source>
        <strain evidence="3">SNU_AA5</strain>
        <tissue evidence="3">Soma without cirri and trophi</tissue>
    </source>
</reference>
<name>A0A6A4VMT7_AMPAM</name>
<keyword evidence="4" id="KW-1185">Reference proteome</keyword>
<comment type="caution">
    <text evidence="3">The sequence shown here is derived from an EMBL/GenBank/DDBJ whole genome shotgun (WGS) entry which is preliminary data.</text>
</comment>
<protein>
    <recommendedName>
        <fullName evidence="2">PiggyBac transposable element-derived protein domain-containing protein</fullName>
    </recommendedName>
</protein>
<evidence type="ECO:0000256" key="1">
    <source>
        <dbReference type="SAM" id="MobiDB-lite"/>
    </source>
</evidence>
<feature type="domain" description="PiggyBac transposable element-derived protein" evidence="2">
    <location>
        <begin position="10"/>
        <end position="79"/>
    </location>
</feature>
<feature type="compositionally biased region" description="Polar residues" evidence="1">
    <location>
        <begin position="67"/>
        <end position="80"/>
    </location>
</feature>
<gene>
    <name evidence="3" type="ORF">FJT64_009916</name>
</gene>
<organism evidence="3 4">
    <name type="scientific">Amphibalanus amphitrite</name>
    <name type="common">Striped barnacle</name>
    <name type="synonym">Balanus amphitrite</name>
    <dbReference type="NCBI Taxonomy" id="1232801"/>
    <lineage>
        <taxon>Eukaryota</taxon>
        <taxon>Metazoa</taxon>
        <taxon>Ecdysozoa</taxon>
        <taxon>Arthropoda</taxon>
        <taxon>Crustacea</taxon>
        <taxon>Multicrustacea</taxon>
        <taxon>Cirripedia</taxon>
        <taxon>Thoracica</taxon>
        <taxon>Thoracicalcarea</taxon>
        <taxon>Balanomorpha</taxon>
        <taxon>Balanoidea</taxon>
        <taxon>Balanidae</taxon>
        <taxon>Amphibalaninae</taxon>
        <taxon>Amphibalanus</taxon>
    </lineage>
</organism>
<proteinExistence type="predicted"/>
<evidence type="ECO:0000259" key="2">
    <source>
        <dbReference type="Pfam" id="PF13843"/>
    </source>
</evidence>
<dbReference type="Pfam" id="PF13843">
    <property type="entry name" value="DDE_Tnp_1_7"/>
    <property type="match status" value="1"/>
</dbReference>
<sequence length="80" mass="8863">MEPSEMPLDGVNETVRYLLQEVMGSGRSVTLDRFYTPVSRAQEPAAERLTVVGTVNNNRGLPPAELTNPQNREPGSSMFR</sequence>
<dbReference type="AlphaFoldDB" id="A0A6A4VMT7"/>
<dbReference type="Proteomes" id="UP000440578">
    <property type="component" value="Unassembled WGS sequence"/>
</dbReference>
<accession>A0A6A4VMT7</accession>